<organism evidence="3 6">
    <name type="scientific">Micromonospora terminaliae</name>
    <dbReference type="NCBI Taxonomy" id="1914461"/>
    <lineage>
        <taxon>Bacteria</taxon>
        <taxon>Bacillati</taxon>
        <taxon>Actinomycetota</taxon>
        <taxon>Actinomycetes</taxon>
        <taxon>Micromonosporales</taxon>
        <taxon>Micromonosporaceae</taxon>
        <taxon>Micromonospora</taxon>
    </lineage>
</organism>
<feature type="transmembrane region" description="Helical" evidence="2">
    <location>
        <begin position="37"/>
        <end position="57"/>
    </location>
</feature>
<accession>A0AAJ2ZDK4</accession>
<evidence type="ECO:0000256" key="1">
    <source>
        <dbReference type="SAM" id="MobiDB-lite"/>
    </source>
</evidence>
<keyword evidence="5" id="KW-1185">Reference proteome</keyword>
<evidence type="ECO:0000313" key="6">
    <source>
        <dbReference type="Proteomes" id="UP000477779"/>
    </source>
</evidence>
<evidence type="ECO:0000313" key="4">
    <source>
        <dbReference type="EMBL" id="QGL47369.1"/>
    </source>
</evidence>
<keyword evidence="2" id="KW-1133">Transmembrane helix</keyword>
<sequence length="284" mass="29645">MSRKARTTRRKAAAPPGAEPPRFSPAWLAEGYRRYRLIGAVVAALLLVGAAVGKGALDAVSDKARQAVTSALDQPSRASAADPLRITVRTAAGSAECPRTSFLLPSLAALRGSPSPSSEYGSEEWIHAHGGVPAVGVVYFTVQTPSASAVLLTGLRAVVDRRQPASGVRVGLTSQCGGEVDSRYFAVDLQAASPRVAARPGVDGYTGTTVAPAVTFPFKVSATDPEVFVANVGDVTGDLTWHLELDWVADGNPGHSRLPERGAFRTSSGPEKTVERFGQLLDGS</sequence>
<dbReference type="RefSeq" id="WP_154226721.1">
    <property type="nucleotide sequence ID" value="NZ_CP045309.1"/>
</dbReference>
<reference evidence="3 6" key="2">
    <citation type="submission" date="2020-02" db="EMBL/GenBank/DDBJ databases">
        <title>WGS of Micromonospora spp. isolated from hot spring.</title>
        <authorList>
            <person name="Thawai C."/>
        </authorList>
    </citation>
    <scope>NUCLEOTIDE SEQUENCE [LARGE SCALE GENOMIC DNA]</scope>
    <source>
        <strain evidence="3 6">TMS7</strain>
    </source>
</reference>
<evidence type="ECO:0000313" key="3">
    <source>
        <dbReference type="EMBL" id="NES27853.1"/>
    </source>
</evidence>
<dbReference type="EMBL" id="CP045309">
    <property type="protein sequence ID" value="QGL47369.1"/>
    <property type="molecule type" value="Genomic_DNA"/>
</dbReference>
<keyword evidence="2" id="KW-0472">Membrane</keyword>
<dbReference type="Proteomes" id="UP000402241">
    <property type="component" value="Chromosome"/>
</dbReference>
<feature type="compositionally biased region" description="Basic residues" evidence="1">
    <location>
        <begin position="1"/>
        <end position="12"/>
    </location>
</feature>
<dbReference type="EMBL" id="JAAHBZ010000003">
    <property type="protein sequence ID" value="NES27853.1"/>
    <property type="molecule type" value="Genomic_DNA"/>
</dbReference>
<gene>
    <name evidence="3" type="ORF">G3561_09830</name>
    <name evidence="4" type="ORF">GCE86_10210</name>
</gene>
<keyword evidence="2" id="KW-0812">Transmembrane</keyword>
<protein>
    <submittedName>
        <fullName evidence="3">Uncharacterized protein</fullName>
    </submittedName>
</protein>
<reference evidence="4 5" key="1">
    <citation type="submission" date="2019-10" db="EMBL/GenBank/DDBJ databases">
        <title>Genome Sequence of Micromonospora terminaliae DSM 101760.</title>
        <authorList>
            <person name="Guo L."/>
        </authorList>
    </citation>
    <scope>NUCLEOTIDE SEQUENCE [LARGE SCALE GENOMIC DNA]</scope>
    <source>
        <strain evidence="4 5">DSM 101760</strain>
    </source>
</reference>
<dbReference type="Proteomes" id="UP000477779">
    <property type="component" value="Unassembled WGS sequence"/>
</dbReference>
<dbReference type="AlphaFoldDB" id="A0AAJ2ZDK4"/>
<evidence type="ECO:0000313" key="5">
    <source>
        <dbReference type="Proteomes" id="UP000402241"/>
    </source>
</evidence>
<evidence type="ECO:0000256" key="2">
    <source>
        <dbReference type="SAM" id="Phobius"/>
    </source>
</evidence>
<proteinExistence type="predicted"/>
<name>A0AAJ2ZDK4_9ACTN</name>
<feature type="region of interest" description="Disordered" evidence="1">
    <location>
        <begin position="1"/>
        <end position="20"/>
    </location>
</feature>